<sequence>MTTPATPATAPPVPVAGQRRRKARRRPGLRLYTWLVMAWLLLPIAVMILFGFNDIKGKVNFTWQGFTLTWYEHLFAIPNLTDALVNSLTIALVVAVAATLLGTPIGLALGRYRFRGRGSVDLLLFAAIAAPEIALGAALLSLFIVLGVPRGYGTVVVAHVAFCVPYVAITVRARMAGYDPTLEEAARDLGAGPWTAFRLVTLPMLLPGVASGALLCFALSVDDYVITSFNAGRTVTFPLWVYSASRTGVPPQVNVMGTLIFLGGLLIAGANVLLARHRAV</sequence>
<keyword evidence="3 8" id="KW-0813">Transport</keyword>
<reference evidence="11" key="1">
    <citation type="submission" date="2022-08" db="EMBL/GenBank/DDBJ databases">
        <authorList>
            <person name="Somphong A."/>
            <person name="Phongsopitanun W."/>
        </authorList>
    </citation>
    <scope>NUCLEOTIDE SEQUENCE</scope>
    <source>
        <strain evidence="11">LP05-1</strain>
    </source>
</reference>
<dbReference type="Pfam" id="PF00528">
    <property type="entry name" value="BPD_transp_1"/>
    <property type="match status" value="1"/>
</dbReference>
<dbReference type="InterPro" id="IPR000515">
    <property type="entry name" value="MetI-like"/>
</dbReference>
<evidence type="ECO:0000259" key="10">
    <source>
        <dbReference type="PROSITE" id="PS50928"/>
    </source>
</evidence>
<proteinExistence type="inferred from homology"/>
<feature type="transmembrane region" description="Helical" evidence="8">
    <location>
        <begin position="255"/>
        <end position="274"/>
    </location>
</feature>
<keyword evidence="4" id="KW-1003">Cell membrane</keyword>
<evidence type="ECO:0000256" key="4">
    <source>
        <dbReference type="ARBA" id="ARBA00022475"/>
    </source>
</evidence>
<dbReference type="Proteomes" id="UP001431313">
    <property type="component" value="Unassembled WGS sequence"/>
</dbReference>
<feature type="transmembrane region" description="Helical" evidence="8">
    <location>
        <begin position="196"/>
        <end position="221"/>
    </location>
</feature>
<protein>
    <submittedName>
        <fullName evidence="11">ABC transporter permease</fullName>
    </submittedName>
</protein>
<dbReference type="PANTHER" id="PTHR43848">
    <property type="entry name" value="PUTRESCINE TRANSPORT SYSTEM PERMEASE PROTEIN POTI"/>
    <property type="match status" value="1"/>
</dbReference>
<keyword evidence="6 8" id="KW-1133">Transmembrane helix</keyword>
<comment type="subcellular location">
    <subcellularLocation>
        <location evidence="1 8">Cell membrane</location>
        <topology evidence="1 8">Multi-pass membrane protein</topology>
    </subcellularLocation>
</comment>
<dbReference type="InterPro" id="IPR035906">
    <property type="entry name" value="MetI-like_sf"/>
</dbReference>
<name>A0ABT2CEH2_9ACTN</name>
<keyword evidence="7 8" id="KW-0472">Membrane</keyword>
<dbReference type="RefSeq" id="WP_258786706.1">
    <property type="nucleotide sequence ID" value="NZ_JANUGQ010000005.1"/>
</dbReference>
<comment type="similarity">
    <text evidence="2">Belongs to the binding-protein-dependent transport system permease family. CysTW subfamily.</text>
</comment>
<feature type="transmembrane region" description="Helical" evidence="8">
    <location>
        <begin position="152"/>
        <end position="175"/>
    </location>
</feature>
<feature type="transmembrane region" description="Helical" evidence="8">
    <location>
        <begin position="88"/>
        <end position="110"/>
    </location>
</feature>
<feature type="domain" description="ABC transmembrane type-1" evidence="10">
    <location>
        <begin position="84"/>
        <end position="271"/>
    </location>
</feature>
<evidence type="ECO:0000256" key="6">
    <source>
        <dbReference type="ARBA" id="ARBA00022989"/>
    </source>
</evidence>
<evidence type="ECO:0000313" key="12">
    <source>
        <dbReference type="Proteomes" id="UP001431313"/>
    </source>
</evidence>
<evidence type="ECO:0000256" key="9">
    <source>
        <dbReference type="SAM" id="MobiDB-lite"/>
    </source>
</evidence>
<dbReference type="InterPro" id="IPR051789">
    <property type="entry name" value="Bact_Polyamine_Transport"/>
</dbReference>
<evidence type="ECO:0000256" key="3">
    <source>
        <dbReference type="ARBA" id="ARBA00022448"/>
    </source>
</evidence>
<dbReference type="PANTHER" id="PTHR43848:SF2">
    <property type="entry name" value="PUTRESCINE TRANSPORT SYSTEM PERMEASE PROTEIN POTI"/>
    <property type="match status" value="1"/>
</dbReference>
<feature type="region of interest" description="Disordered" evidence="9">
    <location>
        <begin position="1"/>
        <end position="21"/>
    </location>
</feature>
<evidence type="ECO:0000256" key="5">
    <source>
        <dbReference type="ARBA" id="ARBA00022692"/>
    </source>
</evidence>
<gene>
    <name evidence="11" type="ORF">NX801_09070</name>
</gene>
<keyword evidence="5 8" id="KW-0812">Transmembrane</keyword>
<accession>A0ABT2CEH2</accession>
<feature type="transmembrane region" description="Helical" evidence="8">
    <location>
        <begin position="122"/>
        <end position="146"/>
    </location>
</feature>
<evidence type="ECO:0000256" key="2">
    <source>
        <dbReference type="ARBA" id="ARBA00007069"/>
    </source>
</evidence>
<dbReference type="SUPFAM" id="SSF161098">
    <property type="entry name" value="MetI-like"/>
    <property type="match status" value="1"/>
</dbReference>
<evidence type="ECO:0000313" key="11">
    <source>
        <dbReference type="EMBL" id="MCS0635814.1"/>
    </source>
</evidence>
<keyword evidence="12" id="KW-1185">Reference proteome</keyword>
<organism evidence="11 12">
    <name type="scientific">Streptomyces pyxinae</name>
    <dbReference type="NCBI Taxonomy" id="2970734"/>
    <lineage>
        <taxon>Bacteria</taxon>
        <taxon>Bacillati</taxon>
        <taxon>Actinomycetota</taxon>
        <taxon>Actinomycetes</taxon>
        <taxon>Kitasatosporales</taxon>
        <taxon>Streptomycetaceae</taxon>
        <taxon>Streptomyces</taxon>
    </lineage>
</organism>
<dbReference type="EMBL" id="JANUGQ010000005">
    <property type="protein sequence ID" value="MCS0635814.1"/>
    <property type="molecule type" value="Genomic_DNA"/>
</dbReference>
<comment type="caution">
    <text evidence="11">The sequence shown here is derived from an EMBL/GenBank/DDBJ whole genome shotgun (WGS) entry which is preliminary data.</text>
</comment>
<dbReference type="Gene3D" id="1.10.3720.10">
    <property type="entry name" value="MetI-like"/>
    <property type="match status" value="1"/>
</dbReference>
<evidence type="ECO:0000256" key="8">
    <source>
        <dbReference type="RuleBase" id="RU363032"/>
    </source>
</evidence>
<feature type="transmembrane region" description="Helical" evidence="8">
    <location>
        <begin position="29"/>
        <end position="52"/>
    </location>
</feature>
<evidence type="ECO:0000256" key="1">
    <source>
        <dbReference type="ARBA" id="ARBA00004651"/>
    </source>
</evidence>
<dbReference type="CDD" id="cd06261">
    <property type="entry name" value="TM_PBP2"/>
    <property type="match status" value="1"/>
</dbReference>
<dbReference type="PROSITE" id="PS50928">
    <property type="entry name" value="ABC_TM1"/>
    <property type="match status" value="1"/>
</dbReference>
<evidence type="ECO:0000256" key="7">
    <source>
        <dbReference type="ARBA" id="ARBA00023136"/>
    </source>
</evidence>